<evidence type="ECO:0000313" key="4">
    <source>
        <dbReference type="EMBL" id="RKR75285.1"/>
    </source>
</evidence>
<evidence type="ECO:0000259" key="3">
    <source>
        <dbReference type="PROSITE" id="PS50977"/>
    </source>
</evidence>
<dbReference type="EMBL" id="RBKS01000001">
    <property type="protein sequence ID" value="RKR75285.1"/>
    <property type="molecule type" value="Genomic_DNA"/>
</dbReference>
<dbReference type="AlphaFoldDB" id="A0A495IJI8"/>
<dbReference type="InterPro" id="IPR036271">
    <property type="entry name" value="Tet_transcr_reg_TetR-rel_C_sf"/>
</dbReference>
<dbReference type="PANTHER" id="PTHR30055:SF226">
    <property type="entry name" value="HTH-TYPE TRANSCRIPTIONAL REGULATOR PKSA"/>
    <property type="match status" value="1"/>
</dbReference>
<keyword evidence="1 2" id="KW-0238">DNA-binding</keyword>
<name>A0A495IJI8_9MICO</name>
<dbReference type="RefSeq" id="WP_121370097.1">
    <property type="nucleotide sequence ID" value="NZ_RBKS01000001.1"/>
</dbReference>
<dbReference type="OrthoDB" id="7505659at2"/>
<dbReference type="SUPFAM" id="SSF46689">
    <property type="entry name" value="Homeodomain-like"/>
    <property type="match status" value="1"/>
</dbReference>
<evidence type="ECO:0000256" key="1">
    <source>
        <dbReference type="ARBA" id="ARBA00023125"/>
    </source>
</evidence>
<dbReference type="InterPro" id="IPR050109">
    <property type="entry name" value="HTH-type_TetR-like_transc_reg"/>
</dbReference>
<keyword evidence="5" id="KW-1185">Reference proteome</keyword>
<gene>
    <name evidence="4" type="ORF">C8E83_2424</name>
</gene>
<proteinExistence type="predicted"/>
<comment type="caution">
    <text evidence="4">The sequence shown here is derived from an EMBL/GenBank/DDBJ whole genome shotgun (WGS) entry which is preliminary data.</text>
</comment>
<feature type="domain" description="HTH tetR-type" evidence="3">
    <location>
        <begin position="17"/>
        <end position="77"/>
    </location>
</feature>
<dbReference type="PANTHER" id="PTHR30055">
    <property type="entry name" value="HTH-TYPE TRANSCRIPTIONAL REGULATOR RUTR"/>
    <property type="match status" value="1"/>
</dbReference>
<dbReference type="Proteomes" id="UP000280008">
    <property type="component" value="Unassembled WGS sequence"/>
</dbReference>
<organism evidence="4 5">
    <name type="scientific">Frondihabitans australicus</name>
    <dbReference type="NCBI Taxonomy" id="386892"/>
    <lineage>
        <taxon>Bacteria</taxon>
        <taxon>Bacillati</taxon>
        <taxon>Actinomycetota</taxon>
        <taxon>Actinomycetes</taxon>
        <taxon>Micrococcales</taxon>
        <taxon>Microbacteriaceae</taxon>
        <taxon>Frondihabitans</taxon>
    </lineage>
</organism>
<dbReference type="PROSITE" id="PS50977">
    <property type="entry name" value="HTH_TETR_2"/>
    <property type="match status" value="1"/>
</dbReference>
<accession>A0A495IJI8</accession>
<dbReference type="InterPro" id="IPR001647">
    <property type="entry name" value="HTH_TetR"/>
</dbReference>
<evidence type="ECO:0000256" key="2">
    <source>
        <dbReference type="PROSITE-ProRule" id="PRU00335"/>
    </source>
</evidence>
<dbReference type="Pfam" id="PF00440">
    <property type="entry name" value="TetR_N"/>
    <property type="match status" value="1"/>
</dbReference>
<feature type="DNA-binding region" description="H-T-H motif" evidence="2">
    <location>
        <begin position="40"/>
        <end position="59"/>
    </location>
</feature>
<evidence type="ECO:0000313" key="5">
    <source>
        <dbReference type="Proteomes" id="UP000280008"/>
    </source>
</evidence>
<dbReference type="GO" id="GO:0000976">
    <property type="term" value="F:transcription cis-regulatory region binding"/>
    <property type="evidence" value="ECO:0007669"/>
    <property type="project" value="TreeGrafter"/>
</dbReference>
<dbReference type="PRINTS" id="PR00455">
    <property type="entry name" value="HTHTETR"/>
</dbReference>
<protein>
    <submittedName>
        <fullName evidence="4">TetR family transcriptional regulator</fullName>
    </submittedName>
</protein>
<dbReference type="GO" id="GO:0003700">
    <property type="term" value="F:DNA-binding transcription factor activity"/>
    <property type="evidence" value="ECO:0007669"/>
    <property type="project" value="TreeGrafter"/>
</dbReference>
<reference evidence="4 5" key="1">
    <citation type="submission" date="2018-10" db="EMBL/GenBank/DDBJ databases">
        <title>Sequencing the genomes of 1000 actinobacteria strains.</title>
        <authorList>
            <person name="Klenk H.-P."/>
        </authorList>
    </citation>
    <scope>NUCLEOTIDE SEQUENCE [LARGE SCALE GENOMIC DNA]</scope>
    <source>
        <strain evidence="4 5">DSM 17894</strain>
    </source>
</reference>
<sequence length="194" mass="21321">MTNDTAAGTRGPYAKGVRRRREILDKTLDVVASRGIDGTSLRAIGEAIGVSHAALTHYFDSREALLVEVLRERDVESTRRVQGIDGVLERMTAAADDNAKVPGLVTLYTNMLATAVEPGNDVSREFFVERFESGRATLARELREQLEASGRHSDTDLELVGSLIMAAFDGLQVQWLLDRRIDIAGTLALLQRLL</sequence>
<dbReference type="InterPro" id="IPR009057">
    <property type="entry name" value="Homeodomain-like_sf"/>
</dbReference>
<dbReference type="Gene3D" id="1.10.357.10">
    <property type="entry name" value="Tetracycline Repressor, domain 2"/>
    <property type="match status" value="1"/>
</dbReference>
<dbReference type="SUPFAM" id="SSF48498">
    <property type="entry name" value="Tetracyclin repressor-like, C-terminal domain"/>
    <property type="match status" value="1"/>
</dbReference>